<evidence type="ECO:0000313" key="2">
    <source>
        <dbReference type="EnsemblPlants" id="Pp3c10_11610V3.1"/>
    </source>
</evidence>
<dbReference type="Proteomes" id="UP000006727">
    <property type="component" value="Chromosome 10"/>
</dbReference>
<evidence type="ECO:0000313" key="3">
    <source>
        <dbReference type="Proteomes" id="UP000006727"/>
    </source>
</evidence>
<protein>
    <submittedName>
        <fullName evidence="1 2">Uncharacterized protein</fullName>
    </submittedName>
</protein>
<keyword evidence="3" id="KW-1185">Reference proteome</keyword>
<dbReference type="AlphaFoldDB" id="A0A2K1JYM7"/>
<dbReference type="EMBL" id="ABEU02000010">
    <property type="protein sequence ID" value="PNR46631.1"/>
    <property type="molecule type" value="Genomic_DNA"/>
</dbReference>
<reference evidence="1 3" key="2">
    <citation type="journal article" date="2018" name="Plant J.">
        <title>The Physcomitrella patens chromosome-scale assembly reveals moss genome structure and evolution.</title>
        <authorList>
            <person name="Lang D."/>
            <person name="Ullrich K.K."/>
            <person name="Murat F."/>
            <person name="Fuchs J."/>
            <person name="Jenkins J."/>
            <person name="Haas F.B."/>
            <person name="Piednoel M."/>
            <person name="Gundlach H."/>
            <person name="Van Bel M."/>
            <person name="Meyberg R."/>
            <person name="Vives C."/>
            <person name="Morata J."/>
            <person name="Symeonidi A."/>
            <person name="Hiss M."/>
            <person name="Muchero W."/>
            <person name="Kamisugi Y."/>
            <person name="Saleh O."/>
            <person name="Blanc G."/>
            <person name="Decker E.L."/>
            <person name="van Gessel N."/>
            <person name="Grimwood J."/>
            <person name="Hayes R.D."/>
            <person name="Graham S.W."/>
            <person name="Gunter L.E."/>
            <person name="McDaniel S.F."/>
            <person name="Hoernstein S.N.W."/>
            <person name="Larsson A."/>
            <person name="Li F.W."/>
            <person name="Perroud P.F."/>
            <person name="Phillips J."/>
            <person name="Ranjan P."/>
            <person name="Rokshar D.S."/>
            <person name="Rothfels C.J."/>
            <person name="Schneider L."/>
            <person name="Shu S."/>
            <person name="Stevenson D.W."/>
            <person name="Thummler F."/>
            <person name="Tillich M."/>
            <person name="Villarreal Aguilar J.C."/>
            <person name="Widiez T."/>
            <person name="Wong G.K."/>
            <person name="Wymore A."/>
            <person name="Zhang Y."/>
            <person name="Zimmer A.D."/>
            <person name="Quatrano R.S."/>
            <person name="Mayer K.F.X."/>
            <person name="Goodstein D."/>
            <person name="Casacuberta J.M."/>
            <person name="Vandepoele K."/>
            <person name="Reski R."/>
            <person name="Cuming A.C."/>
            <person name="Tuskan G.A."/>
            <person name="Maumus F."/>
            <person name="Salse J."/>
            <person name="Schmutz J."/>
            <person name="Rensing S.A."/>
        </authorList>
    </citation>
    <scope>NUCLEOTIDE SEQUENCE [LARGE SCALE GENOMIC DNA]</scope>
    <source>
        <strain evidence="2 3">cv. Gransden 2004</strain>
    </source>
</reference>
<dbReference type="Gramene" id="Pp3c10_11610V3.1">
    <property type="protein sequence ID" value="Pp3c10_11610V3.1"/>
    <property type="gene ID" value="Pp3c10_11610"/>
</dbReference>
<proteinExistence type="predicted"/>
<accession>A0A2K1JYM7</accession>
<sequence length="95" mass="11151">MELHQFDVDIVFLNNDFIEENYMKTLSFGIKYFATFDFFLQRLSSADFVKDIDNHKSCTNYVYTLIGSTEAYRFDMLRTHSLPGSICFALTCFQV</sequence>
<reference evidence="2" key="3">
    <citation type="submission" date="2020-12" db="UniProtKB">
        <authorList>
            <consortium name="EnsemblPlants"/>
        </authorList>
    </citation>
    <scope>IDENTIFICATION</scope>
</reference>
<organism evidence="1">
    <name type="scientific">Physcomitrium patens</name>
    <name type="common">Spreading-leaved earth moss</name>
    <name type="synonym">Physcomitrella patens</name>
    <dbReference type="NCBI Taxonomy" id="3218"/>
    <lineage>
        <taxon>Eukaryota</taxon>
        <taxon>Viridiplantae</taxon>
        <taxon>Streptophyta</taxon>
        <taxon>Embryophyta</taxon>
        <taxon>Bryophyta</taxon>
        <taxon>Bryophytina</taxon>
        <taxon>Bryopsida</taxon>
        <taxon>Funariidae</taxon>
        <taxon>Funariales</taxon>
        <taxon>Funariaceae</taxon>
        <taxon>Physcomitrium</taxon>
    </lineage>
</organism>
<reference evidence="1 3" key="1">
    <citation type="journal article" date="2008" name="Science">
        <title>The Physcomitrella genome reveals evolutionary insights into the conquest of land by plants.</title>
        <authorList>
            <person name="Rensing S."/>
            <person name="Lang D."/>
            <person name="Zimmer A."/>
            <person name="Terry A."/>
            <person name="Salamov A."/>
            <person name="Shapiro H."/>
            <person name="Nishiyama T."/>
            <person name="Perroud P.-F."/>
            <person name="Lindquist E."/>
            <person name="Kamisugi Y."/>
            <person name="Tanahashi T."/>
            <person name="Sakakibara K."/>
            <person name="Fujita T."/>
            <person name="Oishi K."/>
            <person name="Shin-I T."/>
            <person name="Kuroki Y."/>
            <person name="Toyoda A."/>
            <person name="Suzuki Y."/>
            <person name="Hashimoto A."/>
            <person name="Yamaguchi K."/>
            <person name="Sugano A."/>
            <person name="Kohara Y."/>
            <person name="Fujiyama A."/>
            <person name="Anterola A."/>
            <person name="Aoki S."/>
            <person name="Ashton N."/>
            <person name="Barbazuk W.B."/>
            <person name="Barker E."/>
            <person name="Bennetzen J."/>
            <person name="Bezanilla M."/>
            <person name="Blankenship R."/>
            <person name="Cho S.H."/>
            <person name="Dutcher S."/>
            <person name="Estelle M."/>
            <person name="Fawcett J.A."/>
            <person name="Gundlach H."/>
            <person name="Hanada K."/>
            <person name="Heyl A."/>
            <person name="Hicks K.A."/>
            <person name="Hugh J."/>
            <person name="Lohr M."/>
            <person name="Mayer K."/>
            <person name="Melkozernov A."/>
            <person name="Murata T."/>
            <person name="Nelson D."/>
            <person name="Pils B."/>
            <person name="Prigge M."/>
            <person name="Reiss B."/>
            <person name="Renner T."/>
            <person name="Rombauts S."/>
            <person name="Rushton P."/>
            <person name="Sanderfoot A."/>
            <person name="Schween G."/>
            <person name="Shiu S.-H."/>
            <person name="Stueber K."/>
            <person name="Theodoulou F.L."/>
            <person name="Tu H."/>
            <person name="Van de Peer Y."/>
            <person name="Verrier P.J."/>
            <person name="Waters E."/>
            <person name="Wood A."/>
            <person name="Yang L."/>
            <person name="Cove D."/>
            <person name="Cuming A."/>
            <person name="Hasebe M."/>
            <person name="Lucas S."/>
            <person name="Mishler D.B."/>
            <person name="Reski R."/>
            <person name="Grigoriev I."/>
            <person name="Quatrano R.S."/>
            <person name="Boore J.L."/>
        </authorList>
    </citation>
    <scope>NUCLEOTIDE SEQUENCE [LARGE SCALE GENOMIC DNA]</scope>
    <source>
        <strain evidence="2 3">cv. Gransden 2004</strain>
    </source>
</reference>
<gene>
    <name evidence="1" type="ORF">PHYPA_013751</name>
</gene>
<dbReference type="InParanoid" id="A0A2K1JYM7"/>
<name>A0A2K1JYM7_PHYPA</name>
<evidence type="ECO:0000313" key="1">
    <source>
        <dbReference type="EMBL" id="PNR46631.1"/>
    </source>
</evidence>
<dbReference type="EnsemblPlants" id="Pp3c10_11610V3.1">
    <property type="protein sequence ID" value="Pp3c10_11610V3.1"/>
    <property type="gene ID" value="Pp3c10_11610"/>
</dbReference>